<evidence type="ECO:0000256" key="1">
    <source>
        <dbReference type="SAM" id="MobiDB-lite"/>
    </source>
</evidence>
<name>A0A835SKQ0_CHLIN</name>
<reference evidence="2" key="1">
    <citation type="journal article" date="2020" name="bioRxiv">
        <title>Comparative genomics of Chlamydomonas.</title>
        <authorList>
            <person name="Craig R.J."/>
            <person name="Hasan A.R."/>
            <person name="Ness R.W."/>
            <person name="Keightley P.D."/>
        </authorList>
    </citation>
    <scope>NUCLEOTIDE SEQUENCE</scope>
    <source>
        <strain evidence="2">SAG 7.73</strain>
    </source>
</reference>
<organism evidence="2 3">
    <name type="scientific">Chlamydomonas incerta</name>
    <dbReference type="NCBI Taxonomy" id="51695"/>
    <lineage>
        <taxon>Eukaryota</taxon>
        <taxon>Viridiplantae</taxon>
        <taxon>Chlorophyta</taxon>
        <taxon>core chlorophytes</taxon>
        <taxon>Chlorophyceae</taxon>
        <taxon>CS clade</taxon>
        <taxon>Chlamydomonadales</taxon>
        <taxon>Chlamydomonadaceae</taxon>
        <taxon>Chlamydomonas</taxon>
    </lineage>
</organism>
<keyword evidence="3" id="KW-1185">Reference proteome</keyword>
<feature type="region of interest" description="Disordered" evidence="1">
    <location>
        <begin position="126"/>
        <end position="147"/>
    </location>
</feature>
<evidence type="ECO:0000313" key="2">
    <source>
        <dbReference type="EMBL" id="KAG2424114.1"/>
    </source>
</evidence>
<dbReference type="Proteomes" id="UP000650467">
    <property type="component" value="Unassembled WGS sequence"/>
</dbReference>
<feature type="compositionally biased region" description="Low complexity" evidence="1">
    <location>
        <begin position="484"/>
        <end position="500"/>
    </location>
</feature>
<feature type="region of interest" description="Disordered" evidence="1">
    <location>
        <begin position="369"/>
        <end position="392"/>
    </location>
</feature>
<comment type="caution">
    <text evidence="2">The sequence shown here is derived from an EMBL/GenBank/DDBJ whole genome shotgun (WGS) entry which is preliminary data.</text>
</comment>
<evidence type="ECO:0000313" key="3">
    <source>
        <dbReference type="Proteomes" id="UP000650467"/>
    </source>
</evidence>
<dbReference type="AlphaFoldDB" id="A0A835SKQ0"/>
<accession>A0A835SKQ0</accession>
<feature type="compositionally biased region" description="Low complexity" evidence="1">
    <location>
        <begin position="24"/>
        <end position="37"/>
    </location>
</feature>
<feature type="region of interest" description="Disordered" evidence="1">
    <location>
        <begin position="16"/>
        <end position="52"/>
    </location>
</feature>
<sequence>MCSVDDFLFTASRLRADSAPPGPWSAGSHPASPSAGGHPDEPPPPPPMTARVEPGALRRLTATLVAAAGGAGGGSAGAGGGAGAEAGVAVEVPEAEVEYALAHGRYADRYHTQCLVSRPLWGSRTDGAAGKHRSTGGGGSSSSDGAATAEVPQYLREWGVHVGGGALLVLQLEPDQHEDGSSSGVEGSVVSVRSLAASSDGGASDAGALGSVASVASVDSGSSAASSRSSSYGGGSVTTQSGATAAGVRLTPRVRLVHWYSFARPTLHQWRRQRAAAAAATAEPALPFAATQHVPTVPLEIHEIRRPLSELRALAPRLLGAALPADLAPLMLSGAGSSWPPAPGDREAAAAASYAFAAWLAGLPLQGSKLQQPRGEKQKQQPAGGSSGGGSSNGLLQLLWRRTGAALVRHAAPLPPSAPPLAAASGNDSKLGAAGDAAASATATATATSPPAEVPTMGIATAAEAWAEFERRLLLLPVPVSPSASFSDGSSGSDSSNRGIGSSGAGGGSEEESEGVAAAAVETGEVESEVEAAAREWLSLI</sequence>
<gene>
    <name evidence="2" type="ORF">HXX76_014788</name>
</gene>
<feature type="region of interest" description="Disordered" evidence="1">
    <location>
        <begin position="484"/>
        <end position="529"/>
    </location>
</feature>
<dbReference type="EMBL" id="JAEHOC010000069">
    <property type="protein sequence ID" value="KAG2424114.1"/>
    <property type="molecule type" value="Genomic_DNA"/>
</dbReference>
<feature type="region of interest" description="Disordered" evidence="1">
    <location>
        <begin position="223"/>
        <end position="243"/>
    </location>
</feature>
<proteinExistence type="predicted"/>
<protein>
    <submittedName>
        <fullName evidence="2">Uncharacterized protein</fullName>
    </submittedName>
</protein>
<dbReference type="OrthoDB" id="10686389at2759"/>